<evidence type="ECO:0000313" key="6">
    <source>
        <dbReference type="EMBL" id="GAI22429.1"/>
    </source>
</evidence>
<keyword evidence="4" id="KW-0720">Serine protease</keyword>
<dbReference type="InterPro" id="IPR000209">
    <property type="entry name" value="Peptidase_S8/S53_dom"/>
</dbReference>
<reference evidence="6" key="1">
    <citation type="journal article" date="2014" name="Front. Microbiol.">
        <title>High frequency of phylogenetically diverse reductive dehalogenase-homologous genes in deep subseafloor sedimentary metagenomes.</title>
        <authorList>
            <person name="Kawai M."/>
            <person name="Futagami T."/>
            <person name="Toyoda A."/>
            <person name="Takaki Y."/>
            <person name="Nishi S."/>
            <person name="Hori S."/>
            <person name="Arai W."/>
            <person name="Tsubouchi T."/>
            <person name="Morono Y."/>
            <person name="Uchiyama I."/>
            <person name="Ito T."/>
            <person name="Fujiyama A."/>
            <person name="Inagaki F."/>
            <person name="Takami H."/>
        </authorList>
    </citation>
    <scope>NUCLEOTIDE SEQUENCE</scope>
    <source>
        <strain evidence="6">Expedition CK06-06</strain>
    </source>
</reference>
<dbReference type="PANTHER" id="PTHR43806:SF11">
    <property type="entry name" value="CEREVISIN-RELATED"/>
    <property type="match status" value="1"/>
</dbReference>
<evidence type="ECO:0000256" key="4">
    <source>
        <dbReference type="ARBA" id="ARBA00022825"/>
    </source>
</evidence>
<dbReference type="Pfam" id="PF00082">
    <property type="entry name" value="Peptidase_S8"/>
    <property type="match status" value="1"/>
</dbReference>
<organism evidence="6">
    <name type="scientific">marine sediment metagenome</name>
    <dbReference type="NCBI Taxonomy" id="412755"/>
    <lineage>
        <taxon>unclassified sequences</taxon>
        <taxon>metagenomes</taxon>
        <taxon>ecological metagenomes</taxon>
    </lineage>
</organism>
<comment type="similarity">
    <text evidence="1">Belongs to the peptidase S8 family.</text>
</comment>
<dbReference type="GO" id="GO:0004252">
    <property type="term" value="F:serine-type endopeptidase activity"/>
    <property type="evidence" value="ECO:0007669"/>
    <property type="project" value="InterPro"/>
</dbReference>
<keyword evidence="3" id="KW-0378">Hydrolase</keyword>
<evidence type="ECO:0000256" key="2">
    <source>
        <dbReference type="ARBA" id="ARBA00022670"/>
    </source>
</evidence>
<dbReference type="PROSITE" id="PS00138">
    <property type="entry name" value="SUBTILASE_SER"/>
    <property type="match status" value="1"/>
</dbReference>
<dbReference type="GO" id="GO:0006508">
    <property type="term" value="P:proteolysis"/>
    <property type="evidence" value="ECO:0007669"/>
    <property type="project" value="UniProtKB-KW"/>
</dbReference>
<feature type="non-terminal residue" evidence="6">
    <location>
        <position position="270"/>
    </location>
</feature>
<evidence type="ECO:0000259" key="5">
    <source>
        <dbReference type="Pfam" id="PF00082"/>
    </source>
</evidence>
<evidence type="ECO:0000256" key="3">
    <source>
        <dbReference type="ARBA" id="ARBA00022801"/>
    </source>
</evidence>
<comment type="caution">
    <text evidence="6">The sequence shown here is derived from an EMBL/GenBank/DDBJ whole genome shotgun (WGS) entry which is preliminary data.</text>
</comment>
<dbReference type="InterPro" id="IPR050131">
    <property type="entry name" value="Peptidase_S8_subtilisin-like"/>
</dbReference>
<name>X1NUT6_9ZZZZ</name>
<evidence type="ECO:0000256" key="1">
    <source>
        <dbReference type="ARBA" id="ARBA00011073"/>
    </source>
</evidence>
<proteinExistence type="inferred from homology"/>
<feature type="domain" description="Peptidase S8/S53" evidence="5">
    <location>
        <begin position="2"/>
        <end position="123"/>
    </location>
</feature>
<dbReference type="PROSITE" id="PS51892">
    <property type="entry name" value="SUBTILASE"/>
    <property type="match status" value="1"/>
</dbReference>
<dbReference type="EMBL" id="BARV01022651">
    <property type="protein sequence ID" value="GAI22429.1"/>
    <property type="molecule type" value="Genomic_DNA"/>
</dbReference>
<dbReference type="SUPFAM" id="SSF52743">
    <property type="entry name" value="Subtilisin-like"/>
    <property type="match status" value="1"/>
</dbReference>
<protein>
    <recommendedName>
        <fullName evidence="5">Peptidase S8/S53 domain-containing protein</fullName>
    </recommendedName>
</protein>
<dbReference type="InterPro" id="IPR023828">
    <property type="entry name" value="Peptidase_S8_Ser-AS"/>
</dbReference>
<gene>
    <name evidence="6" type="ORF">S06H3_37295</name>
</gene>
<sequence>LLFVTAAGNDYGNDNDVNPVYPASYDLDNIISVMSTDHDDQMSVFSNYGATSIDVAEPGSGIVSTTPTFETMSMMVFGVSTDYAMISGTSMSAPHVSGACALIWSQYPTLAHKTVKGILLKTVDPVMSSPRLCLSGGRVNLYNALTLIPSGKAGKVLNSKDDPSDSANLYSTIQDAIDDADDGDVLIAEANALFLEVIDFKGKAITLRSGDISNPNDPNISPEDTIILGILDEGSVVTFQSGEGAETVFRFLDEPHGSAARQVSLAVDAD</sequence>
<dbReference type="Gene3D" id="3.40.50.200">
    <property type="entry name" value="Peptidase S8/S53 domain"/>
    <property type="match status" value="1"/>
</dbReference>
<accession>X1NUT6</accession>
<dbReference type="InterPro" id="IPR036852">
    <property type="entry name" value="Peptidase_S8/S53_dom_sf"/>
</dbReference>
<feature type="non-terminal residue" evidence="6">
    <location>
        <position position="1"/>
    </location>
</feature>
<dbReference type="PANTHER" id="PTHR43806">
    <property type="entry name" value="PEPTIDASE S8"/>
    <property type="match status" value="1"/>
</dbReference>
<dbReference type="AlphaFoldDB" id="X1NUT6"/>
<keyword evidence="2" id="KW-0645">Protease</keyword>